<organism evidence="1 2">
    <name type="scientific">Shewanella sairae</name>
    <dbReference type="NCBI Taxonomy" id="190310"/>
    <lineage>
        <taxon>Bacteria</taxon>
        <taxon>Pseudomonadati</taxon>
        <taxon>Pseudomonadota</taxon>
        <taxon>Gammaproteobacteria</taxon>
        <taxon>Alteromonadales</taxon>
        <taxon>Shewanellaceae</taxon>
        <taxon>Shewanella</taxon>
    </lineage>
</organism>
<name>A0ABQ4P451_9GAMM</name>
<evidence type="ECO:0000313" key="2">
    <source>
        <dbReference type="Proteomes" id="UP000887104"/>
    </source>
</evidence>
<protein>
    <submittedName>
        <fullName evidence="1">Uncharacterized protein</fullName>
    </submittedName>
</protein>
<comment type="caution">
    <text evidence="1">The sequence shown here is derived from an EMBL/GenBank/DDBJ whole genome shotgun (WGS) entry which is preliminary data.</text>
</comment>
<reference evidence="1" key="1">
    <citation type="submission" date="2021-05" db="EMBL/GenBank/DDBJ databases">
        <title>Molecular characterization for Shewanella algae harboring chromosomal blaOXA-55-like strains isolated from clinical and environment sample.</title>
        <authorList>
            <person name="Ohama Y."/>
            <person name="Aoki K."/>
            <person name="Harada S."/>
            <person name="Moriya K."/>
            <person name="Ishii Y."/>
            <person name="Tateda K."/>
        </authorList>
    </citation>
    <scope>NUCLEOTIDE SEQUENCE</scope>
    <source>
        <strain evidence="1">JCM 11563</strain>
    </source>
</reference>
<dbReference type="Proteomes" id="UP000887104">
    <property type="component" value="Unassembled WGS sequence"/>
</dbReference>
<gene>
    <name evidence="1" type="ORF">TUM4438_08530</name>
</gene>
<dbReference type="RefSeq" id="WP_220779837.1">
    <property type="nucleotide sequence ID" value="NZ_BPEY01000009.1"/>
</dbReference>
<accession>A0ABQ4P451</accession>
<proteinExistence type="predicted"/>
<dbReference type="EMBL" id="BPEY01000009">
    <property type="protein sequence ID" value="GIU42297.1"/>
    <property type="molecule type" value="Genomic_DNA"/>
</dbReference>
<evidence type="ECO:0000313" key="1">
    <source>
        <dbReference type="EMBL" id="GIU42297.1"/>
    </source>
</evidence>
<keyword evidence="2" id="KW-1185">Reference proteome</keyword>
<sequence length="84" mass="9588">MLPKEIAQLAVQKLNKKLSNEIFLIIQNDRELMQAYLKAVEASGVESVNQQIGKEIKAAYQLVNINKREDDPSCTLIKSHQMFE</sequence>